<accession>A0A1F5SN73</accession>
<dbReference type="NCBIfam" id="TIGR03573">
    <property type="entry name" value="WbuX"/>
    <property type="match status" value="1"/>
</dbReference>
<dbReference type="SUPFAM" id="SSF52402">
    <property type="entry name" value="Adenine nucleotide alpha hydrolases-like"/>
    <property type="match status" value="1"/>
</dbReference>
<reference evidence="1 2" key="1">
    <citation type="journal article" date="2016" name="Nat. Commun.">
        <title>Thousands of microbial genomes shed light on interconnected biogeochemical processes in an aquifer system.</title>
        <authorList>
            <person name="Anantharaman K."/>
            <person name="Brown C.T."/>
            <person name="Hug L.A."/>
            <person name="Sharon I."/>
            <person name="Castelle C.J."/>
            <person name="Probst A.J."/>
            <person name="Thomas B.C."/>
            <person name="Singh A."/>
            <person name="Wilkins M.J."/>
            <person name="Karaoz U."/>
            <person name="Brodie E.L."/>
            <person name="Williams K.H."/>
            <person name="Hubbard S.S."/>
            <person name="Banfield J.F."/>
        </authorList>
    </citation>
    <scope>NUCLEOTIDE SEQUENCE [LARGE SCALE GENOMIC DNA]</scope>
</reference>
<dbReference type="EMBL" id="MFGC01000019">
    <property type="protein sequence ID" value="OGF28140.1"/>
    <property type="molecule type" value="Genomic_DNA"/>
</dbReference>
<organism evidence="1 2">
    <name type="scientific">Candidatus Falkowbacteria bacterium RIFOXYA2_FULL_47_9</name>
    <dbReference type="NCBI Taxonomy" id="1797995"/>
    <lineage>
        <taxon>Bacteria</taxon>
        <taxon>Candidatus Falkowiibacteriota</taxon>
    </lineage>
</organism>
<name>A0A1F5SN73_9BACT</name>
<gene>
    <name evidence="1" type="ORF">A2242_03740</name>
</gene>
<dbReference type="Proteomes" id="UP000178925">
    <property type="component" value="Unassembled WGS sequence"/>
</dbReference>
<evidence type="ECO:0000313" key="1">
    <source>
        <dbReference type="EMBL" id="OGF28140.1"/>
    </source>
</evidence>
<comment type="caution">
    <text evidence="1">The sequence shown here is derived from an EMBL/GenBank/DDBJ whole genome shotgun (WGS) entry which is preliminary data.</text>
</comment>
<dbReference type="STRING" id="1797995.A2242_03740"/>
<dbReference type="AlphaFoldDB" id="A0A1F5SN73"/>
<dbReference type="InterPro" id="IPR020022">
    <property type="entry name" value="N-acetyl_sugar_amidoTrfase"/>
</dbReference>
<evidence type="ECO:0000313" key="2">
    <source>
        <dbReference type="Proteomes" id="UP000178925"/>
    </source>
</evidence>
<sequence length="422" mass="48935">MLSNQLSSPPHYGLPRQVTFCKKCVIPNTRPTASNEYTHHHARGHDYISFDADGVCSACRFCEAKFDGTIDWLKRENELISLLDRHRSRDGLYDCLVPGSGGKDSIYASHILKEKYGMHPLTVTWAPHLYTDIGWKNFQNWIHIGGFDNYLFTPNGEVHRLLTRNAFLNLLHPFQPFILGQKTFAIKMAARFGIPLVFYGPSPGENGGNTPITQNKYIFTDAQQASYKSAGFRLDYIDDTANYDQIYLGGKKVADYLKEGVLEGSLSPYLPLDPRITREKNIEFHFLGYYLKWVPQECYYYSAEHAGFEANPMRSEGTYSKYSSLDDKIDGFFYYTTYIKFGYGRATQDAAQEIRHRHITREEGVALVNRFDGEFPQKYFKEFLEYIDVSEEKFWQTVDEFRDDSLWKKERDSWVLRHKVAL</sequence>
<protein>
    <submittedName>
        <fullName evidence="1">LPS biosynthesis protein</fullName>
    </submittedName>
</protein>
<proteinExistence type="predicted"/>